<dbReference type="SUPFAM" id="SSF55874">
    <property type="entry name" value="ATPase domain of HSP90 chaperone/DNA topoisomerase II/histidine kinase"/>
    <property type="match status" value="1"/>
</dbReference>
<dbReference type="InterPro" id="IPR050267">
    <property type="entry name" value="Anti-sigma-factor_SerPK"/>
</dbReference>
<name>A0ABT6M3J7_9ACTN</name>
<evidence type="ECO:0000256" key="1">
    <source>
        <dbReference type="ARBA" id="ARBA00022527"/>
    </source>
</evidence>
<dbReference type="InterPro" id="IPR003594">
    <property type="entry name" value="HATPase_dom"/>
</dbReference>
<dbReference type="InterPro" id="IPR036890">
    <property type="entry name" value="HATPase_C_sf"/>
</dbReference>
<comment type="caution">
    <text evidence="3">The sequence shown here is derived from an EMBL/GenBank/DDBJ whole genome shotgun (WGS) entry which is preliminary data.</text>
</comment>
<keyword evidence="1" id="KW-0723">Serine/threonine-protein kinase</keyword>
<evidence type="ECO:0000259" key="2">
    <source>
        <dbReference type="Pfam" id="PF13581"/>
    </source>
</evidence>
<dbReference type="Gene3D" id="3.30.565.10">
    <property type="entry name" value="Histidine kinase-like ATPase, C-terminal domain"/>
    <property type="match status" value="1"/>
</dbReference>
<feature type="domain" description="Histidine kinase/HSP90-like ATPase" evidence="2">
    <location>
        <begin position="43"/>
        <end position="143"/>
    </location>
</feature>
<keyword evidence="4" id="KW-1185">Reference proteome</keyword>
<proteinExistence type="predicted"/>
<organism evidence="3 4">
    <name type="scientific">Streptomyces pseudovenezuelae</name>
    <dbReference type="NCBI Taxonomy" id="67350"/>
    <lineage>
        <taxon>Bacteria</taxon>
        <taxon>Bacillati</taxon>
        <taxon>Actinomycetota</taxon>
        <taxon>Actinomycetes</taxon>
        <taxon>Kitasatosporales</taxon>
        <taxon>Streptomycetaceae</taxon>
        <taxon>Streptomyces</taxon>
        <taxon>Streptomyces aurantiacus group</taxon>
    </lineage>
</organism>
<dbReference type="EMBL" id="JARXVH010000031">
    <property type="protein sequence ID" value="MDH6222209.1"/>
    <property type="molecule type" value="Genomic_DNA"/>
</dbReference>
<dbReference type="Pfam" id="PF13581">
    <property type="entry name" value="HATPase_c_2"/>
    <property type="match status" value="1"/>
</dbReference>
<dbReference type="PANTHER" id="PTHR35526">
    <property type="entry name" value="ANTI-SIGMA-F FACTOR RSBW-RELATED"/>
    <property type="match status" value="1"/>
</dbReference>
<keyword evidence="1" id="KW-0808">Transferase</keyword>
<sequence length="148" mass="16005">MATVRRDATTNSALRVYPGFDVSFERGKGSKDGAIADTDRAAPRRARAIVRAGLRYWGWPELIESADLLVTELVTNAFEHGLGDVGLRVYLTDTHLLIEVQDGSPQLPVLGNAALDDEAGRGLFLVASTTDDWGISPDGTTTWCSLPF</sequence>
<keyword evidence="1" id="KW-0418">Kinase</keyword>
<dbReference type="Proteomes" id="UP001160499">
    <property type="component" value="Unassembled WGS sequence"/>
</dbReference>
<gene>
    <name evidence="3" type="ORF">M2283_009558</name>
</gene>
<evidence type="ECO:0000313" key="4">
    <source>
        <dbReference type="Proteomes" id="UP001160499"/>
    </source>
</evidence>
<protein>
    <submittedName>
        <fullName evidence="3">Anti-sigma regulatory factor (Ser/Thr protein kinase)</fullName>
    </submittedName>
</protein>
<accession>A0ABT6M3J7</accession>
<dbReference type="CDD" id="cd16936">
    <property type="entry name" value="HATPase_RsbW-like"/>
    <property type="match status" value="1"/>
</dbReference>
<reference evidence="3 4" key="1">
    <citation type="submission" date="2023-04" db="EMBL/GenBank/DDBJ databases">
        <title>Forest soil microbial communities from Buena Vista Peninsula, Colon Province, Panama.</title>
        <authorList>
            <person name="Bouskill N."/>
        </authorList>
    </citation>
    <scope>NUCLEOTIDE SEQUENCE [LARGE SCALE GENOMIC DNA]</scope>
    <source>
        <strain evidence="3 4">GGS1</strain>
    </source>
</reference>
<dbReference type="PANTHER" id="PTHR35526:SF3">
    <property type="entry name" value="ANTI-SIGMA-F FACTOR RSBW"/>
    <property type="match status" value="1"/>
</dbReference>
<evidence type="ECO:0000313" key="3">
    <source>
        <dbReference type="EMBL" id="MDH6222209.1"/>
    </source>
</evidence>